<keyword evidence="1 5" id="KW-0645">Protease</keyword>
<dbReference type="InterPro" id="IPR001314">
    <property type="entry name" value="Peptidase_S1A"/>
</dbReference>
<dbReference type="RefSeq" id="XP_041432936.1">
    <property type="nucleotide sequence ID" value="XM_041577002.1"/>
</dbReference>
<reference evidence="10" key="1">
    <citation type="submission" date="2025-08" db="UniProtKB">
        <authorList>
            <consortium name="RefSeq"/>
        </authorList>
    </citation>
    <scope>IDENTIFICATION</scope>
    <source>
        <strain evidence="10">J_2021</strain>
        <tissue evidence="10">Erythrocytes</tissue>
    </source>
</reference>
<dbReference type="GO" id="GO:0005615">
    <property type="term" value="C:extracellular space"/>
    <property type="evidence" value="ECO:0000318"/>
    <property type="project" value="GO_Central"/>
</dbReference>
<dbReference type="SMART" id="SM00020">
    <property type="entry name" value="Tryp_SPc"/>
    <property type="match status" value="1"/>
</dbReference>
<feature type="chain" id="PRO_5035193902" evidence="7">
    <location>
        <begin position="24"/>
        <end position="317"/>
    </location>
</feature>
<dbReference type="OrthoDB" id="93664at2759"/>
<evidence type="ECO:0000256" key="3">
    <source>
        <dbReference type="ARBA" id="ARBA00022825"/>
    </source>
</evidence>
<dbReference type="InterPro" id="IPR001254">
    <property type="entry name" value="Trypsin_dom"/>
</dbReference>
<dbReference type="PROSITE" id="PS00135">
    <property type="entry name" value="TRYPSIN_SER"/>
    <property type="match status" value="1"/>
</dbReference>
<dbReference type="InterPro" id="IPR033116">
    <property type="entry name" value="TRYPSIN_SER"/>
</dbReference>
<dbReference type="SUPFAM" id="SSF50494">
    <property type="entry name" value="Trypsin-like serine proteases"/>
    <property type="match status" value="1"/>
</dbReference>
<dbReference type="PROSITE" id="PS00134">
    <property type="entry name" value="TRYPSIN_HIS"/>
    <property type="match status" value="1"/>
</dbReference>
<evidence type="ECO:0000256" key="6">
    <source>
        <dbReference type="SAM" id="Phobius"/>
    </source>
</evidence>
<feature type="transmembrane region" description="Helical" evidence="6">
    <location>
        <begin position="295"/>
        <end position="314"/>
    </location>
</feature>
<dbReference type="InterPro" id="IPR018114">
    <property type="entry name" value="TRYPSIN_HIS"/>
</dbReference>
<keyword evidence="6" id="KW-0812">Transmembrane</keyword>
<dbReference type="Proteomes" id="UP000186698">
    <property type="component" value="Chromosome 9_10L"/>
</dbReference>
<accession>A0A8J1LV68</accession>
<evidence type="ECO:0000256" key="7">
    <source>
        <dbReference type="SAM" id="SignalP"/>
    </source>
</evidence>
<protein>
    <submittedName>
        <fullName evidence="10">Serine protease 33</fullName>
    </submittedName>
</protein>
<keyword evidence="2 5" id="KW-0378">Hydrolase</keyword>
<proteinExistence type="predicted"/>
<feature type="domain" description="Peptidase S1" evidence="8">
    <location>
        <begin position="37"/>
        <end position="269"/>
    </location>
</feature>
<evidence type="ECO:0000256" key="2">
    <source>
        <dbReference type="ARBA" id="ARBA00022801"/>
    </source>
</evidence>
<dbReference type="GeneID" id="108703879"/>
<dbReference type="GO" id="GO:0006508">
    <property type="term" value="P:proteolysis"/>
    <property type="evidence" value="ECO:0000318"/>
    <property type="project" value="GO_Central"/>
</dbReference>
<gene>
    <name evidence="10" type="primary">LOC108703879</name>
</gene>
<evidence type="ECO:0000256" key="1">
    <source>
        <dbReference type="ARBA" id="ARBA00022670"/>
    </source>
</evidence>
<dbReference type="PANTHER" id="PTHR24264">
    <property type="entry name" value="TRYPSIN-RELATED"/>
    <property type="match status" value="1"/>
</dbReference>
<organism evidence="9 10">
    <name type="scientific">Xenopus laevis</name>
    <name type="common">African clawed frog</name>
    <dbReference type="NCBI Taxonomy" id="8355"/>
    <lineage>
        <taxon>Eukaryota</taxon>
        <taxon>Metazoa</taxon>
        <taxon>Chordata</taxon>
        <taxon>Craniata</taxon>
        <taxon>Vertebrata</taxon>
        <taxon>Euteleostomi</taxon>
        <taxon>Amphibia</taxon>
        <taxon>Batrachia</taxon>
        <taxon>Anura</taxon>
        <taxon>Pipoidea</taxon>
        <taxon>Pipidae</taxon>
        <taxon>Xenopodinae</taxon>
        <taxon>Xenopus</taxon>
        <taxon>Xenopus</taxon>
    </lineage>
</organism>
<evidence type="ECO:0000259" key="8">
    <source>
        <dbReference type="PROSITE" id="PS50240"/>
    </source>
</evidence>
<evidence type="ECO:0000256" key="5">
    <source>
        <dbReference type="RuleBase" id="RU363034"/>
    </source>
</evidence>
<keyword evidence="6" id="KW-0472">Membrane</keyword>
<evidence type="ECO:0000313" key="10">
    <source>
        <dbReference type="RefSeq" id="XP_041432936.1"/>
    </source>
</evidence>
<keyword evidence="4" id="KW-1015">Disulfide bond</keyword>
<dbReference type="PRINTS" id="PR00722">
    <property type="entry name" value="CHYMOTRYPSIN"/>
</dbReference>
<dbReference type="CDD" id="cd00190">
    <property type="entry name" value="Tryp_SPc"/>
    <property type="match status" value="1"/>
</dbReference>
<evidence type="ECO:0000313" key="9">
    <source>
        <dbReference type="Proteomes" id="UP000186698"/>
    </source>
</evidence>
<keyword evidence="7" id="KW-0732">Signal</keyword>
<dbReference type="GO" id="GO:0004252">
    <property type="term" value="F:serine-type endopeptidase activity"/>
    <property type="evidence" value="ECO:0000318"/>
    <property type="project" value="GO_Central"/>
</dbReference>
<dbReference type="AlphaFoldDB" id="A0A8J1LV68"/>
<name>A0A8J1LV68_XENLA</name>
<dbReference type="Gene3D" id="2.40.10.10">
    <property type="entry name" value="Trypsin-like serine proteases"/>
    <property type="match status" value="1"/>
</dbReference>
<dbReference type="PANTHER" id="PTHR24264:SF69">
    <property type="entry name" value="TRYPSIN-3"/>
    <property type="match status" value="1"/>
</dbReference>
<dbReference type="FunFam" id="2.40.10.10:FF:000039">
    <property type="entry name" value="Brain-specific serine protease 4"/>
    <property type="match status" value="1"/>
</dbReference>
<sequence length="317" mass="34624">MKSLHLISTVFLLNLGIYQFTEAQNTCGKNAGNSNRIVGGQEAIQGRHPWQVFLWHPGFSLCGGTLISNNWVVSAAHCLTKLNASSLIVILGAHNLSGNNNEEISVPVKRIIIHPNYNETTITNDIGLVELTKNVSFTNYIIPICLPTPSIVFPPGKSCWVTGWGATEYNSSKTLPNTLQEVKVRLLSAEQCKPYDTGRIKETMICTMDIKGGKSPCKGDSGGPLVCSENNIWYLVGVVSFGYRCGVEYDPSVYTYVPAYRDWIGNFVSTSVFSVSSGSASIGFTSGLSHKSLSLMPFIFSLCCVLLGDLWFVLRFG</sequence>
<dbReference type="PROSITE" id="PS50240">
    <property type="entry name" value="TRYPSIN_DOM"/>
    <property type="match status" value="1"/>
</dbReference>
<dbReference type="InterPro" id="IPR009003">
    <property type="entry name" value="Peptidase_S1_PA"/>
</dbReference>
<feature type="signal peptide" evidence="7">
    <location>
        <begin position="1"/>
        <end position="23"/>
    </location>
</feature>
<dbReference type="InterPro" id="IPR043504">
    <property type="entry name" value="Peptidase_S1_PA_chymotrypsin"/>
</dbReference>
<keyword evidence="6" id="KW-1133">Transmembrane helix</keyword>
<dbReference type="InterPro" id="IPR050127">
    <property type="entry name" value="Serine_Proteases_S1"/>
</dbReference>
<dbReference type="KEGG" id="xla:108703879"/>
<dbReference type="Pfam" id="PF00089">
    <property type="entry name" value="Trypsin"/>
    <property type="match status" value="1"/>
</dbReference>
<evidence type="ECO:0000256" key="4">
    <source>
        <dbReference type="ARBA" id="ARBA00023157"/>
    </source>
</evidence>
<keyword evidence="9" id="KW-1185">Reference proteome</keyword>
<keyword evidence="3 5" id="KW-0720">Serine protease</keyword>